<dbReference type="EMBL" id="KV428316">
    <property type="protein sequence ID" value="KZT32581.1"/>
    <property type="molecule type" value="Genomic_DNA"/>
</dbReference>
<accession>A0A165XV21</accession>
<dbReference type="AlphaFoldDB" id="A0A165XV21"/>
<evidence type="ECO:0000313" key="2">
    <source>
        <dbReference type="Proteomes" id="UP000076798"/>
    </source>
</evidence>
<gene>
    <name evidence="1" type="ORF">SISSUDRAFT_1055348</name>
</gene>
<protein>
    <submittedName>
        <fullName evidence="1">Uncharacterized protein</fullName>
    </submittedName>
</protein>
<name>A0A165XV21_9AGAM</name>
<sequence length="203" mass="22955">MDTTNGQALLPSAMWAIYENFTHESDDRYITIHSLLRVSKQAVAQARSLVSSQTPESSGRHSLDPSVLNHAFMKGWMKIFLKHNGDNALFYLALDEAFAGLRQCDLSTMLEILAPLVDSAIKSPHPYADSLWGHFLACHARRCSSLFGARYPLPRRRSDVQRSFLELMGKHMREEVGPSYLRMRASDIKCLDGEYMYFSVGHG</sequence>
<organism evidence="1 2">
    <name type="scientific">Sistotremastrum suecicum HHB10207 ss-3</name>
    <dbReference type="NCBI Taxonomy" id="1314776"/>
    <lineage>
        <taxon>Eukaryota</taxon>
        <taxon>Fungi</taxon>
        <taxon>Dikarya</taxon>
        <taxon>Basidiomycota</taxon>
        <taxon>Agaricomycotina</taxon>
        <taxon>Agaricomycetes</taxon>
        <taxon>Sistotremastrales</taxon>
        <taxon>Sistotremastraceae</taxon>
        <taxon>Sistotremastrum</taxon>
    </lineage>
</organism>
<keyword evidence="2" id="KW-1185">Reference proteome</keyword>
<dbReference type="Proteomes" id="UP000076798">
    <property type="component" value="Unassembled WGS sequence"/>
</dbReference>
<evidence type="ECO:0000313" key="1">
    <source>
        <dbReference type="EMBL" id="KZT32581.1"/>
    </source>
</evidence>
<proteinExistence type="predicted"/>
<reference evidence="1 2" key="1">
    <citation type="journal article" date="2016" name="Mol. Biol. Evol.">
        <title>Comparative Genomics of Early-Diverging Mushroom-Forming Fungi Provides Insights into the Origins of Lignocellulose Decay Capabilities.</title>
        <authorList>
            <person name="Nagy L.G."/>
            <person name="Riley R."/>
            <person name="Tritt A."/>
            <person name="Adam C."/>
            <person name="Daum C."/>
            <person name="Floudas D."/>
            <person name="Sun H."/>
            <person name="Yadav J.S."/>
            <person name="Pangilinan J."/>
            <person name="Larsson K.H."/>
            <person name="Matsuura K."/>
            <person name="Barry K."/>
            <person name="Labutti K."/>
            <person name="Kuo R."/>
            <person name="Ohm R.A."/>
            <person name="Bhattacharya S.S."/>
            <person name="Shirouzu T."/>
            <person name="Yoshinaga Y."/>
            <person name="Martin F.M."/>
            <person name="Grigoriev I.V."/>
            <person name="Hibbett D.S."/>
        </authorList>
    </citation>
    <scope>NUCLEOTIDE SEQUENCE [LARGE SCALE GENOMIC DNA]</scope>
    <source>
        <strain evidence="1 2">HHB10207 ss-3</strain>
    </source>
</reference>